<dbReference type="EMBL" id="JAUEPT010000049">
    <property type="protein sequence ID" value="KAK0437341.1"/>
    <property type="molecule type" value="Genomic_DNA"/>
</dbReference>
<dbReference type="Pfam" id="PF08593">
    <property type="entry name" value="Mug135_C"/>
    <property type="match status" value="1"/>
</dbReference>
<reference evidence="3" key="1">
    <citation type="submission" date="2023-06" db="EMBL/GenBank/DDBJ databases">
        <authorList>
            <consortium name="Lawrence Berkeley National Laboratory"/>
            <person name="Ahrendt S."/>
            <person name="Sahu N."/>
            <person name="Indic B."/>
            <person name="Wong-Bajracharya J."/>
            <person name="Merenyi Z."/>
            <person name="Ke H.-M."/>
            <person name="Monk M."/>
            <person name="Kocsube S."/>
            <person name="Drula E."/>
            <person name="Lipzen A."/>
            <person name="Balint B."/>
            <person name="Henrissat B."/>
            <person name="Andreopoulos B."/>
            <person name="Martin F.M."/>
            <person name="Harder C.B."/>
            <person name="Rigling D."/>
            <person name="Ford K.L."/>
            <person name="Foster G.D."/>
            <person name="Pangilinan J."/>
            <person name="Papanicolaou A."/>
            <person name="Barry K."/>
            <person name="LaButti K."/>
            <person name="Viragh M."/>
            <person name="Koriabine M."/>
            <person name="Yan M."/>
            <person name="Riley R."/>
            <person name="Champramary S."/>
            <person name="Plett K.L."/>
            <person name="Tsai I.J."/>
            <person name="Slot J."/>
            <person name="Sipos G."/>
            <person name="Plett J."/>
            <person name="Nagy L.G."/>
            <person name="Grigoriev I.V."/>
        </authorList>
    </citation>
    <scope>NUCLEOTIDE SEQUENCE</scope>
    <source>
        <strain evidence="3">FPL87.14</strain>
    </source>
</reference>
<comment type="caution">
    <text evidence="3">The sequence shown here is derived from an EMBL/GenBank/DDBJ whole genome shotgun (WGS) entry which is preliminary data.</text>
</comment>
<comment type="similarity">
    <text evidence="1">Belongs to the UPF0612 family.</text>
</comment>
<dbReference type="AlphaFoldDB" id="A0AA39MJN1"/>
<dbReference type="InterPro" id="IPR013902">
    <property type="entry name" value="Mug135-like_C"/>
</dbReference>
<accession>A0AA39MJN1</accession>
<organism evidence="3 4">
    <name type="scientific">Armillaria borealis</name>
    <dbReference type="NCBI Taxonomy" id="47425"/>
    <lineage>
        <taxon>Eukaryota</taxon>
        <taxon>Fungi</taxon>
        <taxon>Dikarya</taxon>
        <taxon>Basidiomycota</taxon>
        <taxon>Agaricomycotina</taxon>
        <taxon>Agaricomycetes</taxon>
        <taxon>Agaricomycetidae</taxon>
        <taxon>Agaricales</taxon>
        <taxon>Marasmiineae</taxon>
        <taxon>Physalacriaceae</taxon>
        <taxon>Armillaria</taxon>
    </lineage>
</organism>
<feature type="domain" description="Mug135-like C-terminal" evidence="2">
    <location>
        <begin position="101"/>
        <end position="176"/>
    </location>
</feature>
<protein>
    <recommendedName>
        <fullName evidence="2">Mug135-like C-terminal domain-containing protein</fullName>
    </recommendedName>
</protein>
<evidence type="ECO:0000259" key="2">
    <source>
        <dbReference type="Pfam" id="PF08593"/>
    </source>
</evidence>
<proteinExistence type="inferred from homology"/>
<sequence>MAYRTFRAPHSHPSAPYPNYDDYRSFPSYTEGMDHGSAGNEYPLGDPIYEHKLVNANPYRPLYETRVINLHQDMLDLLEHHKSEVFASIASLTHAVHRQTNYYRFAGEGIPFEIIPFANGSMPNQLPHLLPALTSVHVVNALTPEQLVRYCSGYRIAHDPKNIELMIVDLKAYIGCEP</sequence>
<evidence type="ECO:0000313" key="3">
    <source>
        <dbReference type="EMBL" id="KAK0437341.1"/>
    </source>
</evidence>
<evidence type="ECO:0000313" key="4">
    <source>
        <dbReference type="Proteomes" id="UP001175226"/>
    </source>
</evidence>
<keyword evidence="4" id="KW-1185">Reference proteome</keyword>
<gene>
    <name evidence="3" type="ORF">EV421DRAFT_1907369</name>
</gene>
<evidence type="ECO:0000256" key="1">
    <source>
        <dbReference type="ARBA" id="ARBA00005788"/>
    </source>
</evidence>
<name>A0AA39MJN1_9AGAR</name>
<dbReference type="Proteomes" id="UP001175226">
    <property type="component" value="Unassembled WGS sequence"/>
</dbReference>